<dbReference type="InterPro" id="IPR018392">
    <property type="entry name" value="LysM"/>
</dbReference>
<dbReference type="Proteomes" id="UP000034711">
    <property type="component" value="Unassembled WGS sequence"/>
</dbReference>
<gene>
    <name evidence="3" type="ORF">UY77_C0010G0003</name>
</gene>
<keyword evidence="1" id="KW-0472">Membrane</keyword>
<dbReference type="InterPro" id="IPR016047">
    <property type="entry name" value="M23ase_b-sheet_dom"/>
</dbReference>
<dbReference type="Pfam" id="PF01551">
    <property type="entry name" value="Peptidase_M23"/>
    <property type="match status" value="1"/>
</dbReference>
<dbReference type="InterPro" id="IPR011055">
    <property type="entry name" value="Dup_hybrid_motif"/>
</dbReference>
<keyword evidence="1" id="KW-0812">Transmembrane</keyword>
<evidence type="ECO:0000313" key="3">
    <source>
        <dbReference type="EMBL" id="KKW32907.1"/>
    </source>
</evidence>
<reference evidence="3 4" key="1">
    <citation type="journal article" date="2015" name="Nature">
        <title>rRNA introns, odd ribosomes, and small enigmatic genomes across a large radiation of phyla.</title>
        <authorList>
            <person name="Brown C.T."/>
            <person name="Hug L.A."/>
            <person name="Thomas B.C."/>
            <person name="Sharon I."/>
            <person name="Castelle C.J."/>
            <person name="Singh A."/>
            <person name="Wilkins M.J."/>
            <person name="Williams K.H."/>
            <person name="Banfield J.F."/>
        </authorList>
    </citation>
    <scope>NUCLEOTIDE SEQUENCE [LARGE SCALE GENOMIC DNA]</scope>
</reference>
<proteinExistence type="predicted"/>
<dbReference type="SMART" id="SM00257">
    <property type="entry name" value="LysM"/>
    <property type="match status" value="2"/>
</dbReference>
<dbReference type="CDD" id="cd00118">
    <property type="entry name" value="LysM"/>
    <property type="match status" value="2"/>
</dbReference>
<organism evidence="3 4">
    <name type="scientific">Candidatus Uhrbacteria bacterium GW2011_GWA2_53_10</name>
    <dbReference type="NCBI Taxonomy" id="1618980"/>
    <lineage>
        <taxon>Bacteria</taxon>
        <taxon>Candidatus Uhriibacteriota</taxon>
    </lineage>
</organism>
<dbReference type="InterPro" id="IPR050570">
    <property type="entry name" value="Cell_wall_metabolism_enzyme"/>
</dbReference>
<sequence length="375" mass="40430">MFPTRHRLLYFFSNRYIIHTAFALVIAFTIWTNWNGREVRAESFGKESLLYSLIAQADTSVVEVVTAGKATQPIRPVTYANDASVSSLRHSAGVVEDATSLVTIVGGSAVSTPPIRKNAASVKARSAVETYGIEPGDTLSSIGESFGLKVSTLLWANKLTFRSVIRPGQRIVIPPVDGVIYQIKKGDTVSGIAKTYGADAQKIAAYNQLGEKDMLAVGAQIIIPDGEPPAPPPTRTPAPVSQVFAKATPKGISTGTGTWKWPTDWRVITQYFKGWRHTGIDIDGDYSTQSYAAADGEVKFAGWKGGYGLCIEIDHGNGIVTRYGHHSKNFVAKGDLVTVGQAIAQTGTTGRSTGTHLHFEVIKNGAYLNPLDYVR</sequence>
<dbReference type="CDD" id="cd12797">
    <property type="entry name" value="M23_peptidase"/>
    <property type="match status" value="1"/>
</dbReference>
<dbReference type="InterPro" id="IPR036779">
    <property type="entry name" value="LysM_dom_sf"/>
</dbReference>
<dbReference type="SUPFAM" id="SSF51261">
    <property type="entry name" value="Duplicated hybrid motif"/>
    <property type="match status" value="1"/>
</dbReference>
<dbReference type="PANTHER" id="PTHR21666:SF270">
    <property type="entry name" value="MUREIN HYDROLASE ACTIVATOR ENVC"/>
    <property type="match status" value="1"/>
</dbReference>
<feature type="transmembrane region" description="Helical" evidence="1">
    <location>
        <begin position="16"/>
        <end position="34"/>
    </location>
</feature>
<dbReference type="PANTHER" id="PTHR21666">
    <property type="entry name" value="PEPTIDASE-RELATED"/>
    <property type="match status" value="1"/>
</dbReference>
<feature type="domain" description="LysM" evidence="2">
    <location>
        <begin position="129"/>
        <end position="173"/>
    </location>
</feature>
<protein>
    <submittedName>
        <fullName evidence="3">Peptidase M23</fullName>
    </submittedName>
</protein>
<dbReference type="EMBL" id="LCRI01000010">
    <property type="protein sequence ID" value="KKW32907.1"/>
    <property type="molecule type" value="Genomic_DNA"/>
</dbReference>
<accession>A0A0G1ZWY5</accession>
<feature type="domain" description="LysM" evidence="2">
    <location>
        <begin position="179"/>
        <end position="223"/>
    </location>
</feature>
<evidence type="ECO:0000313" key="4">
    <source>
        <dbReference type="Proteomes" id="UP000034711"/>
    </source>
</evidence>
<dbReference type="PATRIC" id="fig|1618980.3.peg.223"/>
<dbReference type="SUPFAM" id="SSF54106">
    <property type="entry name" value="LysM domain"/>
    <property type="match status" value="2"/>
</dbReference>
<dbReference type="AlphaFoldDB" id="A0A0G1ZWY5"/>
<dbReference type="PROSITE" id="PS51782">
    <property type="entry name" value="LYSM"/>
    <property type="match status" value="2"/>
</dbReference>
<evidence type="ECO:0000259" key="2">
    <source>
        <dbReference type="PROSITE" id="PS51782"/>
    </source>
</evidence>
<evidence type="ECO:0000256" key="1">
    <source>
        <dbReference type="SAM" id="Phobius"/>
    </source>
</evidence>
<dbReference type="Gene3D" id="2.70.70.10">
    <property type="entry name" value="Glucose Permease (Domain IIA)"/>
    <property type="match status" value="1"/>
</dbReference>
<dbReference type="Pfam" id="PF01476">
    <property type="entry name" value="LysM"/>
    <property type="match status" value="2"/>
</dbReference>
<keyword evidence="1" id="KW-1133">Transmembrane helix</keyword>
<dbReference type="GO" id="GO:0004222">
    <property type="term" value="F:metalloendopeptidase activity"/>
    <property type="evidence" value="ECO:0007669"/>
    <property type="project" value="TreeGrafter"/>
</dbReference>
<comment type="caution">
    <text evidence="3">The sequence shown here is derived from an EMBL/GenBank/DDBJ whole genome shotgun (WGS) entry which is preliminary data.</text>
</comment>
<dbReference type="Gene3D" id="3.10.350.10">
    <property type="entry name" value="LysM domain"/>
    <property type="match status" value="2"/>
</dbReference>
<name>A0A0G1ZWY5_9BACT</name>